<evidence type="ECO:0000256" key="3">
    <source>
        <dbReference type="ARBA" id="ARBA00023163"/>
    </source>
</evidence>
<accession>A0A6C7EC41</accession>
<evidence type="ECO:0000259" key="5">
    <source>
        <dbReference type="PROSITE" id="PS50977"/>
    </source>
</evidence>
<dbReference type="Gene3D" id="1.10.357.10">
    <property type="entry name" value="Tetracycline Repressor, domain 2"/>
    <property type="match status" value="1"/>
</dbReference>
<dbReference type="Pfam" id="PF00440">
    <property type="entry name" value="TetR_N"/>
    <property type="match status" value="1"/>
</dbReference>
<dbReference type="GO" id="GO:0000976">
    <property type="term" value="F:transcription cis-regulatory region binding"/>
    <property type="evidence" value="ECO:0007669"/>
    <property type="project" value="TreeGrafter"/>
</dbReference>
<dbReference type="PROSITE" id="PS50977">
    <property type="entry name" value="HTH_TETR_2"/>
    <property type="match status" value="1"/>
</dbReference>
<protein>
    <submittedName>
        <fullName evidence="6">Putative TetR family transcriptional regulator</fullName>
    </submittedName>
</protein>
<dbReference type="GO" id="GO:0003700">
    <property type="term" value="F:DNA-binding transcription factor activity"/>
    <property type="evidence" value="ECO:0007669"/>
    <property type="project" value="TreeGrafter"/>
</dbReference>
<keyword evidence="3" id="KW-0804">Transcription</keyword>
<organism evidence="6 7">
    <name type="scientific">Ilumatobacter coccineus (strain NBRC 103263 / KCTC 29153 / YM16-304)</name>
    <dbReference type="NCBI Taxonomy" id="1313172"/>
    <lineage>
        <taxon>Bacteria</taxon>
        <taxon>Bacillati</taxon>
        <taxon>Actinomycetota</taxon>
        <taxon>Acidimicrobiia</taxon>
        <taxon>Acidimicrobiales</taxon>
        <taxon>Ilumatobacteraceae</taxon>
        <taxon>Ilumatobacter</taxon>
    </lineage>
</organism>
<evidence type="ECO:0000256" key="1">
    <source>
        <dbReference type="ARBA" id="ARBA00023015"/>
    </source>
</evidence>
<dbReference type="InterPro" id="IPR050109">
    <property type="entry name" value="HTH-type_TetR-like_transc_reg"/>
</dbReference>
<feature type="DNA-binding region" description="H-T-H motif" evidence="4">
    <location>
        <begin position="59"/>
        <end position="78"/>
    </location>
</feature>
<reference evidence="6 7" key="1">
    <citation type="journal article" date="2013" name="Int. J. Syst. Evol. Microbiol.">
        <title>Ilumatobacter nonamiense sp. nov. and Ilumatobacter coccineum sp. nov., isolated from seashore sand.</title>
        <authorList>
            <person name="Matsumoto A."/>
            <person name="Kasai H."/>
            <person name="Matsuo Y."/>
            <person name="Shizuri Y."/>
            <person name="Ichikawa N."/>
            <person name="Fujita N."/>
            <person name="Omura S."/>
            <person name="Takahashi Y."/>
        </authorList>
    </citation>
    <scope>NUCLEOTIDE SEQUENCE [LARGE SCALE GENOMIC DNA]</scope>
    <source>
        <strain evidence="7">NBRC 103263 / KCTC 29153 / YM16-304</strain>
    </source>
</reference>
<dbReference type="EMBL" id="AP012057">
    <property type="protein sequence ID" value="BAN03572.1"/>
    <property type="molecule type" value="Genomic_DNA"/>
</dbReference>
<dbReference type="PANTHER" id="PTHR30055">
    <property type="entry name" value="HTH-TYPE TRANSCRIPTIONAL REGULATOR RUTR"/>
    <property type="match status" value="1"/>
</dbReference>
<dbReference type="InterPro" id="IPR009057">
    <property type="entry name" value="Homeodomain-like_sf"/>
</dbReference>
<feature type="domain" description="HTH tetR-type" evidence="5">
    <location>
        <begin position="36"/>
        <end position="96"/>
    </location>
</feature>
<dbReference type="Proteomes" id="UP000011863">
    <property type="component" value="Chromosome"/>
</dbReference>
<name>A0A6C7EC41_ILUCY</name>
<dbReference type="KEGG" id="aym:YM304_32580"/>
<keyword evidence="7" id="KW-1185">Reference proteome</keyword>
<evidence type="ECO:0000256" key="4">
    <source>
        <dbReference type="PROSITE-ProRule" id="PRU00335"/>
    </source>
</evidence>
<dbReference type="PANTHER" id="PTHR30055:SF234">
    <property type="entry name" value="HTH-TYPE TRANSCRIPTIONAL REGULATOR BETI"/>
    <property type="match status" value="1"/>
</dbReference>
<sequence>MATLGEMRTSGTSDKPRSPWIADLRWARETQQDRSKQTQAALLDAVEAELGTSTIDALSVNAIAERAGVSVGSVYFHFTNKQALIHAMVDRFVAEWIVTTDDATDPERWVGASFLDVLRGFAEFSLRGMRQAEGVTKARLQLALVDPEIAAQEEKGAMHMVDRVFDLLWARRSEIGRPDPGAGIGYVIDQTIAMTRLRASVPGTRIATDTDATFIDATIESAQAFLQIDARR</sequence>
<gene>
    <name evidence="6" type="ORF">YM304_32580</name>
</gene>
<proteinExistence type="predicted"/>
<evidence type="ECO:0000256" key="2">
    <source>
        <dbReference type="ARBA" id="ARBA00023125"/>
    </source>
</evidence>
<keyword evidence="2 4" id="KW-0238">DNA-binding</keyword>
<dbReference type="SUPFAM" id="SSF46689">
    <property type="entry name" value="Homeodomain-like"/>
    <property type="match status" value="1"/>
</dbReference>
<dbReference type="AlphaFoldDB" id="A0A6C7EC41"/>
<evidence type="ECO:0000313" key="6">
    <source>
        <dbReference type="EMBL" id="BAN03572.1"/>
    </source>
</evidence>
<keyword evidence="1" id="KW-0805">Transcription regulation</keyword>
<dbReference type="InterPro" id="IPR001647">
    <property type="entry name" value="HTH_TetR"/>
</dbReference>
<evidence type="ECO:0000313" key="7">
    <source>
        <dbReference type="Proteomes" id="UP000011863"/>
    </source>
</evidence>